<comment type="caution">
    <text evidence="5">The sequence shown here is derived from an EMBL/GenBank/DDBJ whole genome shotgun (WGS) entry which is preliminary data.</text>
</comment>
<dbReference type="PANTHER" id="PTHR12558">
    <property type="entry name" value="CELL DIVISION CYCLE 16,23,27"/>
    <property type="match status" value="1"/>
</dbReference>
<evidence type="ECO:0000313" key="6">
    <source>
        <dbReference type="Proteomes" id="UP000619838"/>
    </source>
</evidence>
<dbReference type="EMBL" id="JADGII010000003">
    <property type="protein sequence ID" value="MBF0636105.1"/>
    <property type="molecule type" value="Genomic_DNA"/>
</dbReference>
<dbReference type="RefSeq" id="WP_114607513.1">
    <property type="nucleotide sequence ID" value="NZ_JABVZQ010000006.1"/>
</dbReference>
<dbReference type="InterPro" id="IPR013105">
    <property type="entry name" value="TPR_2"/>
</dbReference>
<dbReference type="InterPro" id="IPR011990">
    <property type="entry name" value="TPR-like_helical_dom_sf"/>
</dbReference>
<dbReference type="Pfam" id="PF14559">
    <property type="entry name" value="TPR_19"/>
    <property type="match status" value="1"/>
</dbReference>
<feature type="signal peptide" evidence="4">
    <location>
        <begin position="1"/>
        <end position="31"/>
    </location>
</feature>
<evidence type="ECO:0000256" key="1">
    <source>
        <dbReference type="ARBA" id="ARBA00022737"/>
    </source>
</evidence>
<keyword evidence="6" id="KW-1185">Reference proteome</keyword>
<feature type="repeat" description="TPR" evidence="3">
    <location>
        <begin position="325"/>
        <end position="358"/>
    </location>
</feature>
<dbReference type="Pfam" id="PF07719">
    <property type="entry name" value="TPR_2"/>
    <property type="match status" value="1"/>
</dbReference>
<keyword evidence="4" id="KW-0732">Signal</keyword>
<dbReference type="PANTHER" id="PTHR12558:SF13">
    <property type="entry name" value="CELL DIVISION CYCLE PROTEIN 27 HOMOLOG"/>
    <property type="match status" value="1"/>
</dbReference>
<reference evidence="5 6" key="1">
    <citation type="journal article" date="2020" name="Microorganisms">
        <title>Simultaneous Genome Sequencing of Prosthecochloris ethylica and Desulfuromonas acetoxidans within a Syntrophic Mixture Reveals Unique Pili and Protein Interactions.</title>
        <authorList>
            <person name="Kyndt J.A."/>
            <person name="Van Beeumen J.J."/>
            <person name="Meyer T.E."/>
        </authorList>
    </citation>
    <scope>NUCLEOTIDE SEQUENCE [LARGE SCALE GENOMIC DNA]</scope>
    <source>
        <strain evidence="5 6">N3</strain>
    </source>
</reference>
<dbReference type="Pfam" id="PF13432">
    <property type="entry name" value="TPR_16"/>
    <property type="match status" value="2"/>
</dbReference>
<dbReference type="Gene3D" id="1.25.40.10">
    <property type="entry name" value="Tetratricopeptide repeat domain"/>
    <property type="match status" value="3"/>
</dbReference>
<feature type="repeat" description="TPR" evidence="3">
    <location>
        <begin position="150"/>
        <end position="183"/>
    </location>
</feature>
<evidence type="ECO:0000256" key="3">
    <source>
        <dbReference type="PROSITE-ProRule" id="PRU00339"/>
    </source>
</evidence>
<evidence type="ECO:0000256" key="4">
    <source>
        <dbReference type="SAM" id="SignalP"/>
    </source>
</evidence>
<feature type="repeat" description="TPR" evidence="3">
    <location>
        <begin position="218"/>
        <end position="251"/>
    </location>
</feature>
<organism evidence="5 6">
    <name type="scientific">Prosthecochloris ethylica</name>
    <dbReference type="NCBI Taxonomy" id="2743976"/>
    <lineage>
        <taxon>Bacteria</taxon>
        <taxon>Pseudomonadati</taxon>
        <taxon>Chlorobiota</taxon>
        <taxon>Chlorobiia</taxon>
        <taxon>Chlorobiales</taxon>
        <taxon>Chlorobiaceae</taxon>
        <taxon>Prosthecochloris</taxon>
    </lineage>
</organism>
<dbReference type="SUPFAM" id="SSF48439">
    <property type="entry name" value="Protein prenylyltransferase"/>
    <property type="match status" value="1"/>
</dbReference>
<evidence type="ECO:0000256" key="2">
    <source>
        <dbReference type="ARBA" id="ARBA00022803"/>
    </source>
</evidence>
<dbReference type="Proteomes" id="UP000619838">
    <property type="component" value="Unassembled WGS sequence"/>
</dbReference>
<sequence length="551" mass="62197">MLSLSRISSVLFCLMAAGLCAVLSSCSSHRALDDTEMTPHEASGQSAVTDRFVHALLLAAKEDYPEAAAHYRSLLERSPDLPALNYAMAKAQVAMDMLDSARYYSERAAALDRSNKYYSALLAAVYQEQNDYAAAAREYQRLASLDPSDIGALYSLAQVYLAGGEQENALEVFLRILEFDPADELTLSRILWLELKLKHYMEAIGTLQSLIEQGSGSDKLRLTLGELYLQVGEPDKAIAIFEQLIERRPGFLPAWIALLEAAIEAEDDARFSVFLDRLLSLREMDFDRKKELARLFMLRSELDDAWVDPALQLISRIASQDPDNSDILLMRGIVLNHLEHYSRARDDFDRVLRLEPSRIQAWEEMASSYLSQDQFHHVLYTVRRAKEAVRVPTLRLLVYEGYALFRLGVYDDALSVLEGAGELVDRDSRSWLVVQLHVTRAMIYEKQGLTARSIAAYHDVLALDPDNALALNNVAYMMAEQGEQLQRALEYARKAVEQDPDNPVFLDTLGWALYRNGKPGEARGYLEKALQLKPDEPEIAEHLREVLDALE</sequence>
<evidence type="ECO:0000313" key="5">
    <source>
        <dbReference type="EMBL" id="MBF0636105.1"/>
    </source>
</evidence>
<name>A0ABR9XPY8_9CHLB</name>
<feature type="repeat" description="TPR" evidence="3">
    <location>
        <begin position="434"/>
        <end position="467"/>
    </location>
</feature>
<dbReference type="SUPFAM" id="SSF48452">
    <property type="entry name" value="TPR-like"/>
    <property type="match status" value="1"/>
</dbReference>
<feature type="chain" id="PRO_5047092390" evidence="4">
    <location>
        <begin position="32"/>
        <end position="551"/>
    </location>
</feature>
<gene>
    <name evidence="5" type="ORF">INT08_02765</name>
</gene>
<accession>A0ABR9XPY8</accession>
<feature type="repeat" description="TPR" evidence="3">
    <location>
        <begin position="503"/>
        <end position="536"/>
    </location>
</feature>
<proteinExistence type="predicted"/>
<protein>
    <submittedName>
        <fullName evidence="5">Tetratricopeptide repeat protein</fullName>
    </submittedName>
</protein>
<dbReference type="PROSITE" id="PS51257">
    <property type="entry name" value="PROKAR_LIPOPROTEIN"/>
    <property type="match status" value="1"/>
</dbReference>
<dbReference type="SMART" id="SM00028">
    <property type="entry name" value="TPR"/>
    <property type="match status" value="9"/>
</dbReference>
<keyword evidence="1" id="KW-0677">Repeat</keyword>
<feature type="repeat" description="TPR" evidence="3">
    <location>
        <begin position="116"/>
        <end position="149"/>
    </location>
</feature>
<dbReference type="InterPro" id="IPR019734">
    <property type="entry name" value="TPR_rpt"/>
</dbReference>
<keyword evidence="2 3" id="KW-0802">TPR repeat</keyword>
<dbReference type="PROSITE" id="PS50005">
    <property type="entry name" value="TPR"/>
    <property type="match status" value="6"/>
</dbReference>